<evidence type="ECO:0000256" key="5">
    <source>
        <dbReference type="ARBA" id="ARBA00022527"/>
    </source>
</evidence>
<proteinExistence type="inferred from homology"/>
<dbReference type="SUPFAM" id="SSF75138">
    <property type="entry name" value="HprK N-terminal domain-like"/>
    <property type="match status" value="1"/>
</dbReference>
<comment type="subunit">
    <text evidence="4 14">Homohexamer.</text>
</comment>
<evidence type="ECO:0000256" key="10">
    <source>
        <dbReference type="ARBA" id="ARBA00022840"/>
    </source>
</evidence>
<evidence type="ECO:0000259" key="15">
    <source>
        <dbReference type="Pfam" id="PF02603"/>
    </source>
</evidence>
<dbReference type="EMBL" id="DROM01000451">
    <property type="protein sequence ID" value="HHH14076.1"/>
    <property type="molecule type" value="Genomic_DNA"/>
</dbReference>
<dbReference type="GO" id="GO:0000287">
    <property type="term" value="F:magnesium ion binding"/>
    <property type="evidence" value="ECO:0007669"/>
    <property type="project" value="UniProtKB-UniRule"/>
</dbReference>
<dbReference type="CDD" id="cd01918">
    <property type="entry name" value="HprK_C"/>
    <property type="match status" value="1"/>
</dbReference>
<comment type="catalytic activity">
    <reaction evidence="1 14">
        <text>[HPr protein]-L-serine + ATP = [HPr protein]-O-phospho-L-serine + ADP + H(+)</text>
        <dbReference type="Rhea" id="RHEA:46600"/>
        <dbReference type="Rhea" id="RHEA-COMP:11602"/>
        <dbReference type="Rhea" id="RHEA-COMP:11603"/>
        <dbReference type="ChEBI" id="CHEBI:15378"/>
        <dbReference type="ChEBI" id="CHEBI:29999"/>
        <dbReference type="ChEBI" id="CHEBI:30616"/>
        <dbReference type="ChEBI" id="CHEBI:83421"/>
        <dbReference type="ChEBI" id="CHEBI:456216"/>
    </reaction>
</comment>
<dbReference type="GO" id="GO:0006109">
    <property type="term" value="P:regulation of carbohydrate metabolic process"/>
    <property type="evidence" value="ECO:0007669"/>
    <property type="project" value="UniProtKB-UniRule"/>
</dbReference>
<evidence type="ECO:0000256" key="2">
    <source>
        <dbReference type="ARBA" id="ARBA00001946"/>
    </source>
</evidence>
<comment type="caution">
    <text evidence="14">Lacks conserved residue(s) required for the propagation of feature annotation.</text>
</comment>
<keyword evidence="5 14" id="KW-0723">Serine/threonine-protein kinase</keyword>
<keyword evidence="12 14" id="KW-0511">Multifunctional enzyme</keyword>
<dbReference type="EC" id="2.7.11.-" evidence="14"/>
<dbReference type="Pfam" id="PF02603">
    <property type="entry name" value="Hpr_kinase_N"/>
    <property type="match status" value="1"/>
</dbReference>
<dbReference type="HAMAP" id="MF_01249">
    <property type="entry name" value="HPr_kinase"/>
    <property type="match status" value="1"/>
</dbReference>
<evidence type="ECO:0000256" key="7">
    <source>
        <dbReference type="ARBA" id="ARBA00022723"/>
    </source>
</evidence>
<comment type="function">
    <text evidence="14">Catalyzes the ATP- as well as the pyrophosphate-dependent phosphorylation of a specific serine residue in HPr, a phosphocarrier protein of the phosphoenolpyruvate-dependent sugar phosphotransferase system (PTS). HprK/P also catalyzes the pyrophosphate-producing, inorganic phosphate-dependent dephosphorylation (phosphorolysis) of seryl-phosphorylated HPr (P-Ser-HPr).</text>
</comment>
<dbReference type="PANTHER" id="PTHR30305:SF1">
    <property type="entry name" value="HPR KINASE_PHOSPHORYLASE"/>
    <property type="match status" value="1"/>
</dbReference>
<keyword evidence="7 14" id="KW-0479">Metal-binding</keyword>
<feature type="active site" evidence="14">
    <location>
        <position position="143"/>
    </location>
</feature>
<keyword evidence="10 14" id="KW-0067">ATP-binding</keyword>
<dbReference type="SUPFAM" id="SSF53795">
    <property type="entry name" value="PEP carboxykinase-like"/>
    <property type="match status" value="1"/>
</dbReference>
<protein>
    <recommendedName>
        <fullName evidence="14">HPr kinase/phosphorylase</fullName>
        <shortName evidence="14">HPrK/P</shortName>
        <ecNumber evidence="14">2.7.11.-</ecNumber>
        <ecNumber evidence="14">2.7.4.-</ecNumber>
    </recommendedName>
    <alternativeName>
        <fullName evidence="14">HPr(Ser) kinase/phosphorylase</fullName>
    </alternativeName>
</protein>
<comment type="domain">
    <text evidence="14">The Walker A ATP-binding motif also binds Pi and PPi.</text>
</comment>
<comment type="catalytic activity">
    <reaction evidence="13 14">
        <text>[HPr protein]-O-phospho-L-serine + phosphate + H(+) = [HPr protein]-L-serine + diphosphate</text>
        <dbReference type="Rhea" id="RHEA:46604"/>
        <dbReference type="Rhea" id="RHEA-COMP:11602"/>
        <dbReference type="Rhea" id="RHEA-COMP:11603"/>
        <dbReference type="ChEBI" id="CHEBI:15378"/>
        <dbReference type="ChEBI" id="CHEBI:29999"/>
        <dbReference type="ChEBI" id="CHEBI:33019"/>
        <dbReference type="ChEBI" id="CHEBI:43474"/>
        <dbReference type="ChEBI" id="CHEBI:83421"/>
    </reaction>
</comment>
<evidence type="ECO:0000256" key="13">
    <source>
        <dbReference type="ARBA" id="ARBA00047657"/>
    </source>
</evidence>
<dbReference type="Gene3D" id="3.40.50.300">
    <property type="entry name" value="P-loop containing nucleotide triphosphate hydrolases"/>
    <property type="match status" value="1"/>
</dbReference>
<evidence type="ECO:0000259" key="16">
    <source>
        <dbReference type="Pfam" id="PF07475"/>
    </source>
</evidence>
<evidence type="ECO:0000256" key="9">
    <source>
        <dbReference type="ARBA" id="ARBA00022777"/>
    </source>
</evidence>
<dbReference type="GO" id="GO:0004712">
    <property type="term" value="F:protein serine/threonine/tyrosine kinase activity"/>
    <property type="evidence" value="ECO:0007669"/>
    <property type="project" value="UniProtKB-UniRule"/>
</dbReference>
<dbReference type="InterPro" id="IPR011126">
    <property type="entry name" value="Hpr_kin/Pase_Hpr_N"/>
</dbReference>
<evidence type="ECO:0000256" key="1">
    <source>
        <dbReference type="ARBA" id="ARBA00001120"/>
    </source>
</evidence>
<dbReference type="InterPro" id="IPR011104">
    <property type="entry name" value="Hpr_kin/Pase_C"/>
</dbReference>
<gene>
    <name evidence="14 17" type="primary">hprK</name>
    <name evidence="17" type="ORF">ENJ98_07545</name>
</gene>
<evidence type="ECO:0000256" key="3">
    <source>
        <dbReference type="ARBA" id="ARBA00006883"/>
    </source>
</evidence>
<dbReference type="NCBIfam" id="TIGR00679">
    <property type="entry name" value="hpr-ser"/>
    <property type="match status" value="1"/>
</dbReference>
<dbReference type="PANTHER" id="PTHR30305">
    <property type="entry name" value="PROTEIN YJDM-RELATED"/>
    <property type="match status" value="1"/>
</dbReference>
<comment type="similarity">
    <text evidence="3 14">Belongs to the HPrK/P family.</text>
</comment>
<evidence type="ECO:0000256" key="6">
    <source>
        <dbReference type="ARBA" id="ARBA00022679"/>
    </source>
</evidence>
<dbReference type="GO" id="GO:0000155">
    <property type="term" value="F:phosphorelay sensor kinase activity"/>
    <property type="evidence" value="ECO:0007669"/>
    <property type="project" value="InterPro"/>
</dbReference>
<feature type="region of interest" description="Important for the catalytic mechanism of dephosphorylation" evidence="14">
    <location>
        <begin position="271"/>
        <end position="276"/>
    </location>
</feature>
<organism evidence="17">
    <name type="scientific">Thiolapillus brandeum</name>
    <dbReference type="NCBI Taxonomy" id="1076588"/>
    <lineage>
        <taxon>Bacteria</taxon>
        <taxon>Pseudomonadati</taxon>
        <taxon>Pseudomonadota</taxon>
        <taxon>Gammaproteobacteria</taxon>
        <taxon>Chromatiales</taxon>
        <taxon>Sedimenticolaceae</taxon>
        <taxon>Thiolapillus</taxon>
    </lineage>
</organism>
<feature type="region of interest" description="Important for the catalytic mechanism of both phosphorylation and dephosphorylation" evidence="14">
    <location>
        <begin position="206"/>
        <end position="215"/>
    </location>
</feature>
<feature type="active site" evidence="14">
    <location>
        <position position="164"/>
    </location>
</feature>
<feature type="active site" evidence="14">
    <location>
        <position position="250"/>
    </location>
</feature>
<keyword evidence="6 14" id="KW-0808">Transferase</keyword>
<dbReference type="EC" id="2.7.4.-" evidence="14"/>
<comment type="miscellaneous">
    <text evidence="14">Both phosphorylation and phosphorolysis are carried out by the same active site and suggest a common mechanism for both reactions.</text>
</comment>
<dbReference type="GO" id="GO:0005524">
    <property type="term" value="F:ATP binding"/>
    <property type="evidence" value="ECO:0007669"/>
    <property type="project" value="UniProtKB-UniRule"/>
</dbReference>
<dbReference type="AlphaFoldDB" id="A0A7C5J0I8"/>
<dbReference type="InterPro" id="IPR003755">
    <property type="entry name" value="HPr(Ser)_kin/Pase"/>
</dbReference>
<evidence type="ECO:0000256" key="14">
    <source>
        <dbReference type="HAMAP-Rule" id="MF_01249"/>
    </source>
</evidence>
<feature type="binding site" evidence="14">
    <location>
        <position position="165"/>
    </location>
    <ligand>
        <name>Mg(2+)</name>
        <dbReference type="ChEBI" id="CHEBI:18420"/>
    </ligand>
</feature>
<dbReference type="InterPro" id="IPR027417">
    <property type="entry name" value="P-loop_NTPase"/>
</dbReference>
<evidence type="ECO:0000256" key="4">
    <source>
        <dbReference type="ARBA" id="ARBA00011643"/>
    </source>
</evidence>
<feature type="active site" description="Proton acceptor; for phosphorylation activity. Proton donor; for dephosphorylation activity" evidence="14">
    <location>
        <position position="182"/>
    </location>
</feature>
<dbReference type="Pfam" id="PF07475">
    <property type="entry name" value="Hpr_kinase_C"/>
    <property type="match status" value="1"/>
</dbReference>
<dbReference type="FunFam" id="3.40.50.300:FF:000174">
    <property type="entry name" value="HPr kinase/phosphorylase"/>
    <property type="match status" value="1"/>
</dbReference>
<dbReference type="GO" id="GO:0004674">
    <property type="term" value="F:protein serine/threonine kinase activity"/>
    <property type="evidence" value="ECO:0007669"/>
    <property type="project" value="UniProtKB-KW"/>
</dbReference>
<feature type="domain" description="HPr kinase/phosphorylase C-terminal" evidence="16">
    <location>
        <begin position="136"/>
        <end position="306"/>
    </location>
</feature>
<dbReference type="InterPro" id="IPR028979">
    <property type="entry name" value="Ser_kin/Pase_Hpr-like_N_sf"/>
</dbReference>
<keyword evidence="9 14" id="KW-0418">Kinase</keyword>
<name>A0A7C5J0I8_9GAMM</name>
<feature type="domain" description="HPr(Ser) kinase/phosphorylase N-terminal" evidence="15">
    <location>
        <begin position="5"/>
        <end position="131"/>
    </location>
</feature>
<comment type="caution">
    <text evidence="17">The sequence shown here is derived from an EMBL/GenBank/DDBJ whole genome shotgun (WGS) entry which is preliminary data.</text>
</comment>
<sequence>MRRQVTVRDLLDALRERLKLQTIAGEEGLNRVIFDTAKARAGHIIAGPLNYIHPTPVQIIGPLEKKYLTTLSSEELRQALERLFAASPAAILVTNRQKPLPLLLEKAQESGTPLLTSSLSDSVVLDNLQYYAARFLAAKSTLHGVFLEVLGMGVLLTGHSAVGKSELALELITRGHRLVADDAPEFRRIAPDIVAGSCPRLLRDLLEVRGLGVLDIRAMFGDSSITNSMYLQLIIHLKRMKLREIADMERLQVAAQTRTVLGVEIPQITVPVAPGRNLAILVETAVRNHMLRLKGYDASEVFIERQRQAIEESSK</sequence>
<dbReference type="Gene3D" id="3.40.1390.20">
    <property type="entry name" value="HprK N-terminal domain-like"/>
    <property type="match status" value="1"/>
</dbReference>
<reference evidence="17" key="1">
    <citation type="journal article" date="2020" name="mSystems">
        <title>Genome- and Community-Level Interaction Insights into Carbon Utilization and Element Cycling Functions of Hydrothermarchaeota in Hydrothermal Sediment.</title>
        <authorList>
            <person name="Zhou Z."/>
            <person name="Liu Y."/>
            <person name="Xu W."/>
            <person name="Pan J."/>
            <person name="Luo Z.H."/>
            <person name="Li M."/>
        </authorList>
    </citation>
    <scope>NUCLEOTIDE SEQUENCE [LARGE SCALE GENOMIC DNA]</scope>
    <source>
        <strain evidence="17">HyVt-535</strain>
    </source>
</reference>
<keyword evidence="8 14" id="KW-0547">Nucleotide-binding</keyword>
<dbReference type="Proteomes" id="UP000886100">
    <property type="component" value="Unassembled WGS sequence"/>
</dbReference>
<keyword evidence="11 14" id="KW-0460">Magnesium</keyword>
<evidence type="ECO:0000256" key="12">
    <source>
        <dbReference type="ARBA" id="ARBA00023268"/>
    </source>
</evidence>
<evidence type="ECO:0000256" key="11">
    <source>
        <dbReference type="ARBA" id="ARBA00022842"/>
    </source>
</evidence>
<feature type="binding site" evidence="14">
    <location>
        <position position="207"/>
    </location>
    <ligand>
        <name>Mg(2+)</name>
        <dbReference type="ChEBI" id="CHEBI:18420"/>
    </ligand>
</feature>
<evidence type="ECO:0000256" key="8">
    <source>
        <dbReference type="ARBA" id="ARBA00022741"/>
    </source>
</evidence>
<evidence type="ECO:0000313" key="17">
    <source>
        <dbReference type="EMBL" id="HHH14076.1"/>
    </source>
</evidence>
<comment type="cofactor">
    <cofactor evidence="2 14">
        <name>Mg(2+)</name>
        <dbReference type="ChEBI" id="CHEBI:18420"/>
    </cofactor>
</comment>
<accession>A0A7C5J0I8</accession>